<reference evidence="2 3" key="1">
    <citation type="submission" date="2018-10" db="EMBL/GenBank/DDBJ databases">
        <title>Isolation from soil.</title>
        <authorList>
            <person name="Hu J."/>
        </authorList>
    </citation>
    <scope>NUCLEOTIDE SEQUENCE [LARGE SCALE GENOMIC DNA]</scope>
    <source>
        <strain evidence="2 3">NEAU-Ht49</strain>
    </source>
</reference>
<accession>A0A3M2LG96</accession>
<dbReference type="InterPro" id="IPR027417">
    <property type="entry name" value="P-loop_NTPase"/>
</dbReference>
<dbReference type="EMBL" id="RFFG01000150">
    <property type="protein sequence ID" value="RMI36066.1"/>
    <property type="molecule type" value="Genomic_DNA"/>
</dbReference>
<dbReference type="AlphaFoldDB" id="A0A3M2LG96"/>
<dbReference type="PANTHER" id="PTHR47691">
    <property type="entry name" value="REGULATOR-RELATED"/>
    <property type="match status" value="1"/>
</dbReference>
<keyword evidence="3" id="KW-1185">Reference proteome</keyword>
<dbReference type="RefSeq" id="WP_122199607.1">
    <property type="nucleotide sequence ID" value="NZ_JBHSKC010000004.1"/>
</dbReference>
<proteinExistence type="predicted"/>
<dbReference type="Gene3D" id="3.40.50.300">
    <property type="entry name" value="P-loop containing nucleotide triphosphate hydrolases"/>
    <property type="match status" value="1"/>
</dbReference>
<comment type="caution">
    <text evidence="2">The sequence shown here is derived from an EMBL/GenBank/DDBJ whole genome shotgun (WGS) entry which is preliminary data.</text>
</comment>
<sequence>MASSPGRPGNLPAEPTSFVGRRAELDQVLRALERARLVTLLGPGGVGKTRLALRAADRARPLFPDGVWLVELSGLRAPESLPCVIAETLRLPGRRVDDPAGFLADRLAASELLLVLDTCEHLVHACAMLAERLLTAAPGLRVLTTSRESLNLVGEHLVPVPPLAVPCPRDGTAPTGSAGDAAPLCDSVTLFAERAGASSPGFTVAPGNHAAVCALCRRLEGIPLALELAADRLPAMPVEEIVERLSDRFHVLTGADGPYGASWTGGRRHRTLRAAITWSHDLCMPAERMLWARLSVFPGGFDLAAAESVCADGDLPADELVDVLTMLVDKSVVRFDPGAGRYQMLDTLREYGAERLDEAGETGPLRRRHRDHYAALADRAARERLGPHESCWTRRLRSEEGNLRAALEWSLATPGAKASGLRLAVALLDR</sequence>
<dbReference type="PANTHER" id="PTHR47691:SF3">
    <property type="entry name" value="HTH-TYPE TRANSCRIPTIONAL REGULATOR RV0890C-RELATED"/>
    <property type="match status" value="1"/>
</dbReference>
<dbReference type="SUPFAM" id="SSF52540">
    <property type="entry name" value="P-loop containing nucleoside triphosphate hydrolases"/>
    <property type="match status" value="1"/>
</dbReference>
<dbReference type="Pfam" id="PF25872">
    <property type="entry name" value="HTH_77"/>
    <property type="match status" value="1"/>
</dbReference>
<organism evidence="2 3">
    <name type="scientific">Actinomadura harenae</name>
    <dbReference type="NCBI Taxonomy" id="2483351"/>
    <lineage>
        <taxon>Bacteria</taxon>
        <taxon>Bacillati</taxon>
        <taxon>Actinomycetota</taxon>
        <taxon>Actinomycetes</taxon>
        <taxon>Streptosporangiales</taxon>
        <taxon>Thermomonosporaceae</taxon>
        <taxon>Actinomadura</taxon>
    </lineage>
</organism>
<evidence type="ECO:0000259" key="1">
    <source>
        <dbReference type="Pfam" id="PF25872"/>
    </source>
</evidence>
<dbReference type="InterPro" id="IPR058852">
    <property type="entry name" value="HTH_77"/>
</dbReference>
<dbReference type="Proteomes" id="UP000282674">
    <property type="component" value="Unassembled WGS sequence"/>
</dbReference>
<evidence type="ECO:0000313" key="2">
    <source>
        <dbReference type="EMBL" id="RMI36066.1"/>
    </source>
</evidence>
<gene>
    <name evidence="2" type="ORF">EBO15_39635</name>
</gene>
<dbReference type="OrthoDB" id="136365at2"/>
<evidence type="ECO:0000313" key="3">
    <source>
        <dbReference type="Proteomes" id="UP000282674"/>
    </source>
</evidence>
<name>A0A3M2LG96_9ACTN</name>
<protein>
    <recommendedName>
        <fullName evidence="1">Winged helix-turn-helix domain-containing protein</fullName>
    </recommendedName>
</protein>
<feature type="domain" description="Winged helix-turn-helix" evidence="1">
    <location>
        <begin position="286"/>
        <end position="356"/>
    </location>
</feature>
<dbReference type="PRINTS" id="PR00364">
    <property type="entry name" value="DISEASERSIST"/>
</dbReference>